<reference evidence="3" key="1">
    <citation type="submission" date="2020-09" db="EMBL/GenBank/DDBJ databases">
        <title>Pseudomonas syringae pv. eriobotryae genome sequence causing loquat canker disease.</title>
        <authorList>
            <person name="Fukuda S."/>
            <person name="Tashiro H."/>
            <person name="Nagano Y."/>
        </authorList>
    </citation>
    <scope>NUCLEOTIDE SEQUENCE</scope>
    <source>
        <strain evidence="3">AM001</strain>
    </source>
</reference>
<evidence type="ECO:0000259" key="2">
    <source>
        <dbReference type="Pfam" id="PF00857"/>
    </source>
</evidence>
<dbReference type="Proteomes" id="UP000630864">
    <property type="component" value="Unassembled WGS sequence"/>
</dbReference>
<organism evidence="3 4">
    <name type="scientific">Pseudomonas amygdali pv. eriobotryae</name>
    <dbReference type="NCBI Taxonomy" id="129137"/>
    <lineage>
        <taxon>Bacteria</taxon>
        <taxon>Pseudomonadati</taxon>
        <taxon>Pseudomonadota</taxon>
        <taxon>Gammaproteobacteria</taxon>
        <taxon>Pseudomonadales</taxon>
        <taxon>Pseudomonadaceae</taxon>
        <taxon>Pseudomonas</taxon>
        <taxon>Pseudomonas amygdali</taxon>
    </lineage>
</organism>
<feature type="domain" description="Isochorismatase-like" evidence="2">
    <location>
        <begin position="26"/>
        <end position="200"/>
    </location>
</feature>
<sequence length="213" mass="23029">MPMTLENDVYTQQGFGSRLGFGQTPALVIVDFVEGFTNPAQFGGGNILDAVARTVPLLDFARKAGWPIAHTRVVYAEDGSDGNAFTLKVPSLLMLTEDEHASQIVPALKPKPGELVIRKQLPSAFADTPLASWLRLKGVDTLIVAGCTTSGCIRATVLDSMGCGLRTVVVEDCVGDRAQGPHEANLFDMQQKYCDLMTSTDIYKHFEGLSNHD</sequence>
<keyword evidence="1" id="KW-0378">Hydrolase</keyword>
<dbReference type="AlphaFoldDB" id="A0A9P3AJ14"/>
<dbReference type="Gene3D" id="3.40.50.850">
    <property type="entry name" value="Isochorismatase-like"/>
    <property type="match status" value="1"/>
</dbReference>
<accession>A0A9P3AJ14</accession>
<name>A0A9P3AJ14_PSEA0</name>
<dbReference type="RefSeq" id="WP_223282441.1">
    <property type="nucleotide sequence ID" value="NZ_BMZW01000051.1"/>
</dbReference>
<proteinExistence type="predicted"/>
<dbReference type="Pfam" id="PF00857">
    <property type="entry name" value="Isochorismatase"/>
    <property type="match status" value="1"/>
</dbReference>
<dbReference type="PANTHER" id="PTHR43540">
    <property type="entry name" value="PEROXYUREIDOACRYLATE/UREIDOACRYLATE AMIDOHYDROLASE-RELATED"/>
    <property type="match status" value="1"/>
</dbReference>
<dbReference type="GO" id="GO:0016787">
    <property type="term" value="F:hydrolase activity"/>
    <property type="evidence" value="ECO:0007669"/>
    <property type="project" value="UniProtKB-KW"/>
</dbReference>
<protein>
    <submittedName>
        <fullName evidence="3">N-carbamoylsarcosine amidase</fullName>
    </submittedName>
</protein>
<comment type="caution">
    <text evidence="3">The sequence shown here is derived from an EMBL/GenBank/DDBJ whole genome shotgun (WGS) entry which is preliminary data.</text>
</comment>
<dbReference type="PANTHER" id="PTHR43540:SF1">
    <property type="entry name" value="ISOCHORISMATASE HYDROLASE"/>
    <property type="match status" value="1"/>
</dbReference>
<evidence type="ECO:0000313" key="3">
    <source>
        <dbReference type="EMBL" id="GFZ62807.1"/>
    </source>
</evidence>
<dbReference type="EMBL" id="BMZW01000051">
    <property type="protein sequence ID" value="GFZ62807.1"/>
    <property type="molecule type" value="Genomic_DNA"/>
</dbReference>
<gene>
    <name evidence="3" type="ORF">PSE10A_53180</name>
</gene>
<dbReference type="InterPro" id="IPR000868">
    <property type="entry name" value="Isochorismatase-like_dom"/>
</dbReference>
<evidence type="ECO:0000256" key="1">
    <source>
        <dbReference type="ARBA" id="ARBA00022801"/>
    </source>
</evidence>
<dbReference type="InterPro" id="IPR050272">
    <property type="entry name" value="Isochorismatase-like_hydrls"/>
</dbReference>
<evidence type="ECO:0000313" key="4">
    <source>
        <dbReference type="Proteomes" id="UP000630864"/>
    </source>
</evidence>
<dbReference type="SUPFAM" id="SSF52499">
    <property type="entry name" value="Isochorismatase-like hydrolases"/>
    <property type="match status" value="1"/>
</dbReference>
<dbReference type="InterPro" id="IPR036380">
    <property type="entry name" value="Isochorismatase-like_sf"/>
</dbReference>